<dbReference type="PANTHER" id="PTHR45749:SF35">
    <property type="entry name" value="AC-LIKE TRANSPOSASE-RELATED"/>
    <property type="match status" value="1"/>
</dbReference>
<dbReference type="AlphaFoldDB" id="A0A8T0F3E7"/>
<evidence type="ECO:0000313" key="2">
    <source>
        <dbReference type="Proteomes" id="UP000807504"/>
    </source>
</evidence>
<comment type="caution">
    <text evidence="1">The sequence shown here is derived from an EMBL/GenBank/DDBJ whole genome shotgun (WGS) entry which is preliminary data.</text>
</comment>
<dbReference type="Proteomes" id="UP000807504">
    <property type="component" value="Unassembled WGS sequence"/>
</dbReference>
<reference evidence="1" key="1">
    <citation type="journal article" date="2020" name="bioRxiv">
        <title>Chromosome-level reference genome of the European wasp spider Argiope bruennichi: a resource for studies on range expansion and evolutionary adaptation.</title>
        <authorList>
            <person name="Sheffer M.M."/>
            <person name="Hoppe A."/>
            <person name="Krehenwinkel H."/>
            <person name="Uhl G."/>
            <person name="Kuss A.W."/>
            <person name="Jensen L."/>
            <person name="Jensen C."/>
            <person name="Gillespie R.G."/>
            <person name="Hoff K.J."/>
            <person name="Prost S."/>
        </authorList>
    </citation>
    <scope>NUCLEOTIDE SEQUENCE</scope>
</reference>
<protein>
    <submittedName>
        <fullName evidence="1">Uncharacterized protein</fullName>
    </submittedName>
</protein>
<keyword evidence="2" id="KW-1185">Reference proteome</keyword>
<dbReference type="PANTHER" id="PTHR45749">
    <property type="match status" value="1"/>
</dbReference>
<evidence type="ECO:0000313" key="1">
    <source>
        <dbReference type="EMBL" id="KAF8783438.1"/>
    </source>
</evidence>
<dbReference type="EMBL" id="JABXBU010001863">
    <property type="protein sequence ID" value="KAF8783438.1"/>
    <property type="molecule type" value="Genomic_DNA"/>
</dbReference>
<accession>A0A8T0F3E7</accession>
<gene>
    <name evidence="1" type="ORF">HNY73_013599</name>
</gene>
<sequence length="184" mass="21071">MVKHFEQTGSFAVRAGRRCKTWIPRVIEDIATSVDEQVNTNTAGTSYARAVSRQLELPYTTVWKCMRIAPEAYPYMIHRLQELKPADNGVCEAFELNLSDLRGQSYDNGANMRGKHKELQQKIIENNSRALYIPLNNRRSDEAYEHAIANASIVADNLGVDTDFTQSRNRFKKKLFQDKETVSR</sequence>
<proteinExistence type="predicted"/>
<reference evidence="1" key="2">
    <citation type="submission" date="2020-06" db="EMBL/GenBank/DDBJ databases">
        <authorList>
            <person name="Sheffer M."/>
        </authorList>
    </citation>
    <scope>NUCLEOTIDE SEQUENCE</scope>
</reference>
<name>A0A8T0F3E7_ARGBR</name>
<organism evidence="1 2">
    <name type="scientific">Argiope bruennichi</name>
    <name type="common">Wasp spider</name>
    <name type="synonym">Aranea bruennichi</name>
    <dbReference type="NCBI Taxonomy" id="94029"/>
    <lineage>
        <taxon>Eukaryota</taxon>
        <taxon>Metazoa</taxon>
        <taxon>Ecdysozoa</taxon>
        <taxon>Arthropoda</taxon>
        <taxon>Chelicerata</taxon>
        <taxon>Arachnida</taxon>
        <taxon>Araneae</taxon>
        <taxon>Araneomorphae</taxon>
        <taxon>Entelegynae</taxon>
        <taxon>Araneoidea</taxon>
        <taxon>Araneidae</taxon>
        <taxon>Argiope</taxon>
    </lineage>
</organism>